<dbReference type="EMBL" id="VDLU01000002">
    <property type="protein sequence ID" value="TNJ28075.1"/>
    <property type="molecule type" value="Genomic_DNA"/>
</dbReference>
<dbReference type="VEuPathDB" id="GiardiaDB:GMRT_10006"/>
<reference evidence="1 2" key="1">
    <citation type="submission" date="2019-05" db="EMBL/GenBank/DDBJ databases">
        <title>The compact genome of Giardia muris reveals important steps in the evolution of intestinal protozoan parasites.</title>
        <authorList>
            <person name="Xu F."/>
            <person name="Jimenez-Gonzalez A."/>
            <person name="Einarsson E."/>
            <person name="Astvaldsson A."/>
            <person name="Peirasmaki D."/>
            <person name="Eckmann L."/>
            <person name="Andersson J.O."/>
            <person name="Svard S.G."/>
            <person name="Jerlstrom-Hultqvist J."/>
        </authorList>
    </citation>
    <scope>NUCLEOTIDE SEQUENCE [LARGE SCALE GENOMIC DNA]</scope>
    <source>
        <strain evidence="1 2">Roberts-Thomson</strain>
    </source>
</reference>
<keyword evidence="2" id="KW-1185">Reference proteome</keyword>
<accession>A0A4Z1SSV5</accession>
<name>A0A4Z1SSV5_GIAMU</name>
<dbReference type="AlphaFoldDB" id="A0A4Z1SSV5"/>
<proteinExistence type="predicted"/>
<organism evidence="1 2">
    <name type="scientific">Giardia muris</name>
    <dbReference type="NCBI Taxonomy" id="5742"/>
    <lineage>
        <taxon>Eukaryota</taxon>
        <taxon>Metamonada</taxon>
        <taxon>Diplomonadida</taxon>
        <taxon>Hexamitidae</taxon>
        <taxon>Giardiinae</taxon>
        <taxon>Giardia</taxon>
    </lineage>
</organism>
<gene>
    <name evidence="1" type="ORF">GMRT_10006</name>
</gene>
<sequence>MDPRQWYKLRIAQTLHDAIQKPLPPCLIRSVANLLTYAKEKRTDRDYLARLCRIYLNLSDKDADGVAQDAVCAINKLDEMLANGGVVDTEDEKLFCLEKQLMQAYVRPKVPQLPSRTSLKVLPPIDSRVHLTRTLHPAILLSNIPIENNTITKVAKTLEAFGDLVQVTTNPSRGTATAQFSMLISAIFCARAFQTKSFLIDSQYHGVSACLLVEAMEQGAIPPSPLASQTGSIECEQLASKPVRALEPAVKQVPSATGQMSVAELLVLKGKQAVEQEQKRTHLLISNVPDKYRGTQFLTTGCILNVKAVQSAAEGLGHDGEYCMLIHMHTDKAAYALLKTIEKNREKLGGITVKFFEGSLTNPKPVVFSNPAEERTQ</sequence>
<evidence type="ECO:0000313" key="2">
    <source>
        <dbReference type="Proteomes" id="UP000315496"/>
    </source>
</evidence>
<protein>
    <submittedName>
        <fullName evidence="1">Uncharacterized protein</fullName>
    </submittedName>
</protein>
<comment type="caution">
    <text evidence="1">The sequence shown here is derived from an EMBL/GenBank/DDBJ whole genome shotgun (WGS) entry which is preliminary data.</text>
</comment>
<dbReference type="Proteomes" id="UP000315496">
    <property type="component" value="Chromosome 2"/>
</dbReference>
<evidence type="ECO:0000313" key="1">
    <source>
        <dbReference type="EMBL" id="TNJ28075.1"/>
    </source>
</evidence>